<sequence length="91" mass="9501">MASFTDAIMTSNVTDEEVRNPYYFGVAAITNGQGGGADTLNEPQEIVTPVHGATAFVLGCSTAVYDVEYGSVNATVTGYVTTLTNLSVVIM</sequence>
<accession>A0ACC3DBM7</accession>
<evidence type="ECO:0000313" key="2">
    <source>
        <dbReference type="Proteomes" id="UP001186974"/>
    </source>
</evidence>
<dbReference type="Proteomes" id="UP001186974">
    <property type="component" value="Unassembled WGS sequence"/>
</dbReference>
<name>A0ACC3DBM7_9PEZI</name>
<gene>
    <name evidence="1" type="ORF">LTS18_002469</name>
</gene>
<proteinExistence type="predicted"/>
<comment type="caution">
    <text evidence="1">The sequence shown here is derived from an EMBL/GenBank/DDBJ whole genome shotgun (WGS) entry which is preliminary data.</text>
</comment>
<organism evidence="1 2">
    <name type="scientific">Coniosporium uncinatum</name>
    <dbReference type="NCBI Taxonomy" id="93489"/>
    <lineage>
        <taxon>Eukaryota</taxon>
        <taxon>Fungi</taxon>
        <taxon>Dikarya</taxon>
        <taxon>Ascomycota</taxon>
        <taxon>Pezizomycotina</taxon>
        <taxon>Dothideomycetes</taxon>
        <taxon>Dothideomycetes incertae sedis</taxon>
        <taxon>Coniosporium</taxon>
    </lineage>
</organism>
<keyword evidence="2" id="KW-1185">Reference proteome</keyword>
<evidence type="ECO:0000313" key="1">
    <source>
        <dbReference type="EMBL" id="KAK3064925.1"/>
    </source>
</evidence>
<reference evidence="1" key="1">
    <citation type="submission" date="2024-09" db="EMBL/GenBank/DDBJ databases">
        <title>Black Yeasts Isolated from many extreme environments.</title>
        <authorList>
            <person name="Coleine C."/>
            <person name="Stajich J.E."/>
            <person name="Selbmann L."/>
        </authorList>
    </citation>
    <scope>NUCLEOTIDE SEQUENCE</scope>
    <source>
        <strain evidence="1">CCFEE 5737</strain>
    </source>
</reference>
<dbReference type="EMBL" id="JAWDJW010006396">
    <property type="protein sequence ID" value="KAK3064925.1"/>
    <property type="molecule type" value="Genomic_DNA"/>
</dbReference>
<protein>
    <submittedName>
        <fullName evidence="1">Uncharacterized protein</fullName>
    </submittedName>
</protein>